<keyword evidence="2" id="KW-1185">Reference proteome</keyword>
<dbReference type="AlphaFoldDB" id="A0AAW1IYK4"/>
<proteinExistence type="predicted"/>
<sequence>MFTDLSNNETNKRIAIGDRHVVQVRADVNFYDRYRDGSIDIDLCLKHCNARSFCKSKQRDKMMEIVIEQNSEEIVVLLNTFWNPRDLGKVVMCLLYLTSNSNDGIYTGTQLNREKI</sequence>
<evidence type="ECO:0000313" key="1">
    <source>
        <dbReference type="EMBL" id="KAK9695513.1"/>
    </source>
</evidence>
<organism evidence="1 2">
    <name type="scientific">Popillia japonica</name>
    <name type="common">Japanese beetle</name>
    <dbReference type="NCBI Taxonomy" id="7064"/>
    <lineage>
        <taxon>Eukaryota</taxon>
        <taxon>Metazoa</taxon>
        <taxon>Ecdysozoa</taxon>
        <taxon>Arthropoda</taxon>
        <taxon>Hexapoda</taxon>
        <taxon>Insecta</taxon>
        <taxon>Pterygota</taxon>
        <taxon>Neoptera</taxon>
        <taxon>Endopterygota</taxon>
        <taxon>Coleoptera</taxon>
        <taxon>Polyphaga</taxon>
        <taxon>Scarabaeiformia</taxon>
        <taxon>Scarabaeidae</taxon>
        <taxon>Rutelinae</taxon>
        <taxon>Popillia</taxon>
    </lineage>
</organism>
<name>A0AAW1IYK4_POPJA</name>
<reference evidence="1 2" key="1">
    <citation type="journal article" date="2024" name="BMC Genomics">
        <title>De novo assembly and annotation of Popillia japonica's genome with initial clues to its potential as an invasive pest.</title>
        <authorList>
            <person name="Cucini C."/>
            <person name="Boschi S."/>
            <person name="Funari R."/>
            <person name="Cardaioli E."/>
            <person name="Iannotti N."/>
            <person name="Marturano G."/>
            <person name="Paoli F."/>
            <person name="Bruttini M."/>
            <person name="Carapelli A."/>
            <person name="Frati F."/>
            <person name="Nardi F."/>
        </authorList>
    </citation>
    <scope>NUCLEOTIDE SEQUENCE [LARGE SCALE GENOMIC DNA]</scope>
    <source>
        <strain evidence="1">DMR45628</strain>
    </source>
</reference>
<accession>A0AAW1IYK4</accession>
<evidence type="ECO:0000313" key="2">
    <source>
        <dbReference type="Proteomes" id="UP001458880"/>
    </source>
</evidence>
<gene>
    <name evidence="1" type="ORF">QE152_g32517</name>
</gene>
<comment type="caution">
    <text evidence="1">The sequence shown here is derived from an EMBL/GenBank/DDBJ whole genome shotgun (WGS) entry which is preliminary data.</text>
</comment>
<dbReference type="Proteomes" id="UP001458880">
    <property type="component" value="Unassembled WGS sequence"/>
</dbReference>
<protein>
    <submittedName>
        <fullName evidence="1">Uncharacterized protein</fullName>
    </submittedName>
</protein>
<dbReference type="EMBL" id="JASPKY010000478">
    <property type="protein sequence ID" value="KAK9695513.1"/>
    <property type="molecule type" value="Genomic_DNA"/>
</dbReference>